<dbReference type="CDD" id="cd03809">
    <property type="entry name" value="GT4_MtfB-like"/>
    <property type="match status" value="1"/>
</dbReference>
<evidence type="ECO:0000256" key="1">
    <source>
        <dbReference type="ARBA" id="ARBA00022679"/>
    </source>
</evidence>
<organism evidence="3 4">
    <name type="scientific">Paracoccus jeotgali</name>
    <dbReference type="NCBI Taxonomy" id="2065379"/>
    <lineage>
        <taxon>Bacteria</taxon>
        <taxon>Pseudomonadati</taxon>
        <taxon>Pseudomonadota</taxon>
        <taxon>Alphaproteobacteria</taxon>
        <taxon>Rhodobacterales</taxon>
        <taxon>Paracoccaceae</taxon>
        <taxon>Paracoccus</taxon>
    </lineage>
</organism>
<evidence type="ECO:0000313" key="4">
    <source>
        <dbReference type="Proteomes" id="UP000234882"/>
    </source>
</evidence>
<dbReference type="AlphaFoldDB" id="A0A2K9MGK6"/>
<accession>A0A2K9MGK6</accession>
<name>A0A2K9MGK6_9RHOB</name>
<proteinExistence type="predicted"/>
<dbReference type="Pfam" id="PF00534">
    <property type="entry name" value="Glycos_transf_1"/>
    <property type="match status" value="1"/>
</dbReference>
<gene>
    <name evidence="3" type="ORF">CYR75_11250</name>
</gene>
<keyword evidence="1 3" id="KW-0808">Transferase</keyword>
<evidence type="ECO:0000259" key="2">
    <source>
        <dbReference type="Pfam" id="PF00534"/>
    </source>
</evidence>
<dbReference type="GO" id="GO:0016757">
    <property type="term" value="F:glycosyltransferase activity"/>
    <property type="evidence" value="ECO:0007669"/>
    <property type="project" value="TreeGrafter"/>
</dbReference>
<protein>
    <submittedName>
        <fullName evidence="3">Glycosyltransferase family 1 protein</fullName>
    </submittedName>
</protein>
<dbReference type="PANTHER" id="PTHR46401">
    <property type="entry name" value="GLYCOSYLTRANSFERASE WBBK-RELATED"/>
    <property type="match status" value="1"/>
</dbReference>
<feature type="domain" description="Glycosyl transferase family 1" evidence="2">
    <location>
        <begin position="249"/>
        <end position="388"/>
    </location>
</feature>
<dbReference type="Proteomes" id="UP000234882">
    <property type="component" value="Chromosome"/>
</dbReference>
<reference evidence="4" key="1">
    <citation type="submission" date="2017-12" db="EMBL/GenBank/DDBJ databases">
        <title>Genomic analysis of Paracoccus sp. CBA4604.</title>
        <authorList>
            <person name="Roh S.W."/>
            <person name="Kim J.Y."/>
            <person name="Kim J.S."/>
        </authorList>
    </citation>
    <scope>NUCLEOTIDE SEQUENCE [LARGE SCALE GENOMIC DNA]</scope>
    <source>
        <strain evidence="4">CBA4604</strain>
    </source>
</reference>
<dbReference type="OrthoDB" id="9790710at2"/>
<dbReference type="EMBL" id="CP025583">
    <property type="protein sequence ID" value="AUM74779.1"/>
    <property type="molecule type" value="Genomic_DNA"/>
</dbReference>
<dbReference type="SUPFAM" id="SSF53756">
    <property type="entry name" value="UDP-Glycosyltransferase/glycogen phosphorylase"/>
    <property type="match status" value="1"/>
</dbReference>
<keyword evidence="4" id="KW-1185">Reference proteome</keyword>
<dbReference type="KEGG" id="paru:CYR75_11250"/>
<evidence type="ECO:0000313" key="3">
    <source>
        <dbReference type="EMBL" id="AUM74779.1"/>
    </source>
</evidence>
<dbReference type="RefSeq" id="WP_101500124.1">
    <property type="nucleotide sequence ID" value="NZ_CP025583.1"/>
</dbReference>
<dbReference type="PANTHER" id="PTHR46401:SF2">
    <property type="entry name" value="GLYCOSYLTRANSFERASE WBBK-RELATED"/>
    <property type="match status" value="1"/>
</dbReference>
<dbReference type="Gene3D" id="3.40.50.2000">
    <property type="entry name" value="Glycogen Phosphorylase B"/>
    <property type="match status" value="1"/>
</dbReference>
<sequence>MTPDPKAFPSGIVLDVSRLVSRIGGGALTGIDRVEAEWLAHLTGPDAPCPALLLCRITGAQALLPATTGAAILRWAAGDLSDLPRHPGWRDRLARRDAPRHRSMAALRRTALSLLPRSGKGIARAIERHLGCDRSRVAYLNLGHSNLSARLLDHLSGSRRMVMIHDTIPLDHPEFTRAGQSDRFAGRLRAALGGADLILAISDATAQRILHWQAQFRITHRPELLRIPIGTRLATPDPAAIPADLHLPRPFFIALGTIEPRKNHALLLDVWDRLAACLPADRLPHLLIIGRRGWENRAAFARLDALGPQEAVLERADLSDGAVAALLDRCHGLLMPSLAEGFGLPLTEAAGRGVPVMATPLPSTIEMLGDYAQYLPPDDADAWATQIIASAGQTAQRFPPLAIWSWARHFARVAEALGAHDRAAADPGGPAGGVDQWR</sequence>
<dbReference type="InterPro" id="IPR001296">
    <property type="entry name" value="Glyco_trans_1"/>
</dbReference>